<name>A0ABP2C398_9FIRM</name>
<feature type="transmembrane region" description="Helical" evidence="1">
    <location>
        <begin position="21"/>
        <end position="42"/>
    </location>
</feature>
<reference evidence="3 4" key="1">
    <citation type="submission" date="2016-01" db="EMBL/GenBank/DDBJ databases">
        <authorList>
            <person name="Brown R."/>
        </authorList>
    </citation>
    <scope>NUCLEOTIDE SEQUENCE [LARGE SCALE GENOMIC DNA]</scope>
    <source>
        <strain evidence="3">Sporomusa sphaeroides DSM 2875</strain>
    </source>
</reference>
<dbReference type="EC" id="3.4.24.-" evidence="3"/>
<keyword evidence="1" id="KW-1133">Transmembrane helix</keyword>
<protein>
    <submittedName>
        <fullName evidence="3">Murein DD-endopeptidase MepM</fullName>
        <ecNumber evidence="3">3.4.24.-</ecNumber>
    </submittedName>
</protein>
<dbReference type="SUPFAM" id="SSF51261">
    <property type="entry name" value="Duplicated hybrid motif"/>
    <property type="match status" value="1"/>
</dbReference>
<organism evidence="3 4">
    <name type="scientific">Sporomusa sphaeroides DSM 2875</name>
    <dbReference type="NCBI Taxonomy" id="1337886"/>
    <lineage>
        <taxon>Bacteria</taxon>
        <taxon>Bacillati</taxon>
        <taxon>Bacillota</taxon>
        <taxon>Negativicutes</taxon>
        <taxon>Selenomonadales</taxon>
        <taxon>Sporomusaceae</taxon>
        <taxon>Sporomusa</taxon>
    </lineage>
</organism>
<evidence type="ECO:0000259" key="2">
    <source>
        <dbReference type="Pfam" id="PF01551"/>
    </source>
</evidence>
<dbReference type="InterPro" id="IPR016047">
    <property type="entry name" value="M23ase_b-sheet_dom"/>
</dbReference>
<comment type="caution">
    <text evidence="3">The sequence shown here is derived from an EMBL/GenBank/DDBJ whole genome shotgun (WGS) entry which is preliminary data.</text>
</comment>
<evidence type="ECO:0000313" key="3">
    <source>
        <dbReference type="EMBL" id="CVK18942.1"/>
    </source>
</evidence>
<dbReference type="EMBL" id="FCOW01000006">
    <property type="protein sequence ID" value="CVK18942.1"/>
    <property type="molecule type" value="Genomic_DNA"/>
</dbReference>
<gene>
    <name evidence="3" type="primary">mepM_2</name>
    <name evidence="3" type="ORF">SSPH_01586</name>
</gene>
<dbReference type="PANTHER" id="PTHR21666:SF286">
    <property type="entry name" value="LIPOPROTEIN NLPD"/>
    <property type="match status" value="1"/>
</dbReference>
<keyword evidence="1" id="KW-0812">Transmembrane</keyword>
<accession>A0ABP2C398</accession>
<dbReference type="RefSeq" id="WP_075756876.1">
    <property type="nucleotide sequence ID" value="NZ_CP146991.1"/>
</dbReference>
<dbReference type="Pfam" id="PF01551">
    <property type="entry name" value="Peptidase_M23"/>
    <property type="match status" value="1"/>
</dbReference>
<keyword evidence="3" id="KW-0378">Hydrolase</keyword>
<dbReference type="InterPro" id="IPR050570">
    <property type="entry name" value="Cell_wall_metabolism_enzyme"/>
</dbReference>
<dbReference type="Proteomes" id="UP000245702">
    <property type="component" value="Unassembled WGS sequence"/>
</dbReference>
<dbReference type="Gene3D" id="2.70.70.10">
    <property type="entry name" value="Glucose Permease (Domain IIA)"/>
    <property type="match status" value="1"/>
</dbReference>
<dbReference type="CDD" id="cd12797">
    <property type="entry name" value="M23_peptidase"/>
    <property type="match status" value="1"/>
</dbReference>
<sequence length="213" mass="22430">MHTPQETHTKNNTERRPIPVSVRWIISLLGVLILLGMGAVFAHNHQPLSVGSSAAAELVPFQPGGSGQVLIPGSLEHGGDKVAAKPSIWPVSGEVTSGFGWRNSPLDSGSELHAGIDIANSMDTPVVATADGTVVRSEWAGGYGNLVQIDHGNGITTIYGHNSRIIASSSQHVRKGQVIAYVGSTGKSTGPHVHYEIRVNGMAVDPIGFMVQY</sequence>
<evidence type="ECO:0000256" key="1">
    <source>
        <dbReference type="SAM" id="Phobius"/>
    </source>
</evidence>
<dbReference type="PANTHER" id="PTHR21666">
    <property type="entry name" value="PEPTIDASE-RELATED"/>
    <property type="match status" value="1"/>
</dbReference>
<keyword evidence="1" id="KW-0472">Membrane</keyword>
<dbReference type="InterPro" id="IPR011055">
    <property type="entry name" value="Dup_hybrid_motif"/>
</dbReference>
<proteinExistence type="predicted"/>
<dbReference type="GO" id="GO:0016787">
    <property type="term" value="F:hydrolase activity"/>
    <property type="evidence" value="ECO:0007669"/>
    <property type="project" value="UniProtKB-KW"/>
</dbReference>
<evidence type="ECO:0000313" key="4">
    <source>
        <dbReference type="Proteomes" id="UP000245702"/>
    </source>
</evidence>
<feature type="domain" description="M23ase beta-sheet core" evidence="2">
    <location>
        <begin position="112"/>
        <end position="206"/>
    </location>
</feature>
<keyword evidence="4" id="KW-1185">Reference proteome</keyword>